<protein>
    <submittedName>
        <fullName evidence="1">Uncharacterized protein</fullName>
    </submittedName>
</protein>
<dbReference type="EMBL" id="JASVWL010000001">
    <property type="protein sequence ID" value="MDL5353538.1"/>
    <property type="molecule type" value="Genomic_DNA"/>
</dbReference>
<name>A0AAW7CP85_9GAMM</name>
<proteinExistence type="predicted"/>
<dbReference type="AlphaFoldDB" id="A0AAW7CP85"/>
<comment type="caution">
    <text evidence="1">The sequence shown here is derived from an EMBL/GenBank/DDBJ whole genome shotgun (WGS) entry which is preliminary data.</text>
</comment>
<dbReference type="Proteomes" id="UP001224739">
    <property type="component" value="Unassembled WGS sequence"/>
</dbReference>
<dbReference type="RefSeq" id="WP_239510903.1">
    <property type="nucleotide sequence ID" value="NZ_JASVWJ010000001.1"/>
</dbReference>
<sequence>MAKIKYLPQTGKLNSKMRRYLARGKLIELKRAEALIAKETDPSVVVDPYKPIEVPNGTLTATDRALMSGALPRDCEPKDNAPKDDIMNRVVNHAHQRNPNKKW</sequence>
<gene>
    <name evidence="1" type="ORF">QSH02_01615</name>
</gene>
<dbReference type="GeneID" id="83611313"/>
<evidence type="ECO:0000313" key="2">
    <source>
        <dbReference type="Proteomes" id="UP001224739"/>
    </source>
</evidence>
<organism evidence="1 2">
    <name type="scientific">Proteus faecis</name>
    <dbReference type="NCBI Taxonomy" id="2050967"/>
    <lineage>
        <taxon>Bacteria</taxon>
        <taxon>Pseudomonadati</taxon>
        <taxon>Pseudomonadota</taxon>
        <taxon>Gammaproteobacteria</taxon>
        <taxon>Enterobacterales</taxon>
        <taxon>Morganellaceae</taxon>
        <taxon>Proteus</taxon>
    </lineage>
</organism>
<accession>A0AAW7CP85</accession>
<reference evidence="1" key="1">
    <citation type="submission" date="2023-06" db="EMBL/GenBank/DDBJ databases">
        <title>Acute promotion of culturable opportunistic pathogens and persistent increase of antibiotic resistance following antibiotic exposure in mouse gut microbiota.</title>
        <authorList>
            <person name="Li L."/>
            <person name="Wang B."/>
            <person name="Sun Y."/>
            <person name="Wang M."/>
            <person name="Xu H."/>
        </authorList>
    </citation>
    <scope>NUCLEOTIDE SEQUENCE</scope>
    <source>
        <strain evidence="1">EPA10_1</strain>
    </source>
</reference>
<evidence type="ECO:0000313" key="1">
    <source>
        <dbReference type="EMBL" id="MDL5353538.1"/>
    </source>
</evidence>